<dbReference type="EMBL" id="AZST01001359">
    <property type="protein sequence ID" value="KEP45969.1"/>
    <property type="molecule type" value="Genomic_DNA"/>
</dbReference>
<protein>
    <submittedName>
        <fullName evidence="2">DUF659 family protein</fullName>
    </submittedName>
</protein>
<sequence length="458" mass="50897">MNLLSQSDNLTLSYDGGTTKGHESIYTVHATVPSTREAHLLDGNEASGVSHTAEHLCNLLDKHLKTIGPEKFSCIVSDNAGNTRAARTLIEQEYPWIIALQDACHHQSNTAKDIGQLLYFQPCIMKMKSVVTHFHTSSYAARHLSALCVLHNVSGGLVAVGNTRFASHFYAARSVLNCLPLILQLVSSEVLDLTPVLDHFTTELRQLCTILEPIARSIKCLESSHSTPADVYLFWLAIVARLHDLFKNNSTINGAGLPKDVIEDITSIFNSRHQEMFQKQSGPIYLAAFYLDVRYSTLSTRAQNTPIDLSSDSDIRRLLPAYTIAGSYLVKLLGRLYNKDPNSAPFSHYSSWSDVQAAFRRQLLSFTRGLSPFDQRHTGTQTAREYWETLLTAPSADLLATIGLLLASIVPNSMAEERTMSTITKLNSPDRASQKVSTLIDMVTIRQHYRREEAIMGS</sequence>
<dbReference type="InterPro" id="IPR012337">
    <property type="entry name" value="RNaseH-like_sf"/>
</dbReference>
<dbReference type="STRING" id="1423351.A0A074RGR8"/>
<feature type="non-terminal residue" evidence="2">
    <location>
        <position position="458"/>
    </location>
</feature>
<dbReference type="InterPro" id="IPR007021">
    <property type="entry name" value="DUF659"/>
</dbReference>
<dbReference type="Proteomes" id="UP000027456">
    <property type="component" value="Unassembled WGS sequence"/>
</dbReference>
<name>A0A074RGR8_9AGAM</name>
<feature type="domain" description="DUF659" evidence="1">
    <location>
        <begin position="9"/>
        <end position="130"/>
    </location>
</feature>
<dbReference type="HOGENOM" id="CLU_559708_0_0_1"/>
<keyword evidence="3" id="KW-1185">Reference proteome</keyword>
<comment type="caution">
    <text evidence="2">The sequence shown here is derived from an EMBL/GenBank/DDBJ whole genome shotgun (WGS) entry which is preliminary data.</text>
</comment>
<reference evidence="2 3" key="1">
    <citation type="submission" date="2013-12" db="EMBL/GenBank/DDBJ databases">
        <authorList>
            <person name="Cubeta M."/>
            <person name="Pakala S."/>
            <person name="Fedorova N."/>
            <person name="Thomas E."/>
            <person name="Dean R."/>
            <person name="Jabaji S."/>
            <person name="Neate S."/>
            <person name="Toda T."/>
            <person name="Tavantzis S."/>
            <person name="Vilgalys R."/>
            <person name="Bharathan N."/>
            <person name="Pakala S."/>
            <person name="Losada L.S."/>
            <person name="Zafar N."/>
            <person name="Nierman W."/>
        </authorList>
    </citation>
    <scope>NUCLEOTIDE SEQUENCE [LARGE SCALE GENOMIC DNA]</scope>
    <source>
        <strain evidence="2 3">123E</strain>
    </source>
</reference>
<dbReference type="Pfam" id="PF04937">
    <property type="entry name" value="DUF659"/>
    <property type="match status" value="1"/>
</dbReference>
<dbReference type="AlphaFoldDB" id="A0A074RGR8"/>
<organism evidence="2 3">
    <name type="scientific">Rhizoctonia solani 123E</name>
    <dbReference type="NCBI Taxonomy" id="1423351"/>
    <lineage>
        <taxon>Eukaryota</taxon>
        <taxon>Fungi</taxon>
        <taxon>Dikarya</taxon>
        <taxon>Basidiomycota</taxon>
        <taxon>Agaricomycotina</taxon>
        <taxon>Agaricomycetes</taxon>
        <taxon>Cantharellales</taxon>
        <taxon>Ceratobasidiaceae</taxon>
        <taxon>Rhizoctonia</taxon>
    </lineage>
</organism>
<gene>
    <name evidence="2" type="ORF">V565_226940</name>
</gene>
<evidence type="ECO:0000259" key="1">
    <source>
        <dbReference type="Pfam" id="PF04937"/>
    </source>
</evidence>
<evidence type="ECO:0000313" key="3">
    <source>
        <dbReference type="Proteomes" id="UP000027456"/>
    </source>
</evidence>
<proteinExistence type="predicted"/>
<accession>A0A074RGR8</accession>
<dbReference type="SUPFAM" id="SSF53098">
    <property type="entry name" value="Ribonuclease H-like"/>
    <property type="match status" value="1"/>
</dbReference>
<evidence type="ECO:0000313" key="2">
    <source>
        <dbReference type="EMBL" id="KEP45969.1"/>
    </source>
</evidence>
<dbReference type="OrthoDB" id="3236755at2759"/>